<reference evidence="1 2" key="1">
    <citation type="submission" date="2016-11" db="EMBL/GenBank/DDBJ databases">
        <authorList>
            <person name="Jaros S."/>
            <person name="Januszkiewicz K."/>
            <person name="Wedrychowicz H."/>
        </authorList>
    </citation>
    <scope>NUCLEOTIDE SEQUENCE [LARGE SCALE GENOMIC DNA]</scope>
    <source>
        <strain evidence="1 2">DSM 17459</strain>
    </source>
</reference>
<proteinExistence type="predicted"/>
<keyword evidence="2" id="KW-1185">Reference proteome</keyword>
<gene>
    <name evidence="1" type="ORF">SAMN02745158_04444</name>
</gene>
<dbReference type="EMBL" id="FQVI01000059">
    <property type="protein sequence ID" value="SHF63000.1"/>
    <property type="molecule type" value="Genomic_DNA"/>
</dbReference>
<dbReference type="OrthoDB" id="2085645at2"/>
<sequence length="56" mass="6405">MAKRQKPDIEFKCEKCGSPQPKNDEKSDNNFDVFDCNQTCECGGKFCMYIDGYKIG</sequence>
<dbReference type="RefSeq" id="WP_158641032.1">
    <property type="nucleotide sequence ID" value="NZ_FQVI01000059.1"/>
</dbReference>
<dbReference type="AlphaFoldDB" id="A0A1M5D805"/>
<evidence type="ECO:0000313" key="2">
    <source>
        <dbReference type="Proteomes" id="UP000184245"/>
    </source>
</evidence>
<dbReference type="STRING" id="1122155.SAMN02745158_04444"/>
<organism evidence="1 2">
    <name type="scientific">Lactonifactor longoviformis DSM 17459</name>
    <dbReference type="NCBI Taxonomy" id="1122155"/>
    <lineage>
        <taxon>Bacteria</taxon>
        <taxon>Bacillati</taxon>
        <taxon>Bacillota</taxon>
        <taxon>Clostridia</taxon>
        <taxon>Eubacteriales</taxon>
        <taxon>Clostridiaceae</taxon>
        <taxon>Lactonifactor</taxon>
    </lineage>
</organism>
<evidence type="ECO:0000313" key="1">
    <source>
        <dbReference type="EMBL" id="SHF63000.1"/>
    </source>
</evidence>
<dbReference type="Proteomes" id="UP000184245">
    <property type="component" value="Unassembled WGS sequence"/>
</dbReference>
<name>A0A1M5D805_9CLOT</name>
<protein>
    <submittedName>
        <fullName evidence="1">Uncharacterized protein</fullName>
    </submittedName>
</protein>
<accession>A0A1M5D805</accession>